<comment type="caution">
    <text evidence="1">The sequence shown here is derived from an EMBL/GenBank/DDBJ whole genome shotgun (WGS) entry which is preliminary data.</text>
</comment>
<protein>
    <submittedName>
        <fullName evidence="1">Uncharacterized protein</fullName>
    </submittedName>
</protein>
<sequence>MKLYHAIILLIGTTLNVSAGWLPRPVHEVRAYVYDYTQEAGNVSLLKGGKLHKGVINPAGEKLSEAQVERLKNALRSRQKRVMGAFCYMPHHGFVFFDKKGKAMGHIELCFQCGNVASSPKGLPETEWGWTQIRKLLGELRIPILKENKDYTKLYEKKSGK</sequence>
<evidence type="ECO:0000313" key="1">
    <source>
        <dbReference type="EMBL" id="MBK1853783.1"/>
    </source>
</evidence>
<gene>
    <name evidence="1" type="ORF">JIN83_02320</name>
</gene>
<proteinExistence type="predicted"/>
<organism evidence="1 2">
    <name type="scientific">Oceaniferula flava</name>
    <dbReference type="NCBI Taxonomy" id="2800421"/>
    <lineage>
        <taxon>Bacteria</taxon>
        <taxon>Pseudomonadati</taxon>
        <taxon>Verrucomicrobiota</taxon>
        <taxon>Verrucomicrobiia</taxon>
        <taxon>Verrucomicrobiales</taxon>
        <taxon>Verrucomicrobiaceae</taxon>
        <taxon>Oceaniferula</taxon>
    </lineage>
</organism>
<dbReference type="EMBL" id="JAENIG010000001">
    <property type="protein sequence ID" value="MBK1853783.1"/>
    <property type="molecule type" value="Genomic_DNA"/>
</dbReference>
<dbReference type="Proteomes" id="UP000634206">
    <property type="component" value="Unassembled WGS sequence"/>
</dbReference>
<dbReference type="AlphaFoldDB" id="A0AAE2V8N2"/>
<reference evidence="1" key="1">
    <citation type="submission" date="2021-01" db="EMBL/GenBank/DDBJ databases">
        <title>Modified the classification status of verrucomicrobia.</title>
        <authorList>
            <person name="Feng X."/>
        </authorList>
    </citation>
    <scope>NUCLEOTIDE SEQUENCE</scope>
    <source>
        <strain evidence="1">5K15</strain>
    </source>
</reference>
<name>A0AAE2V8N2_9BACT</name>
<dbReference type="RefSeq" id="WP_309488381.1">
    <property type="nucleotide sequence ID" value="NZ_JAENIG010000001.1"/>
</dbReference>
<keyword evidence="2" id="KW-1185">Reference proteome</keyword>
<accession>A0AAE2V8N2</accession>
<evidence type="ECO:0000313" key="2">
    <source>
        <dbReference type="Proteomes" id="UP000634206"/>
    </source>
</evidence>